<evidence type="ECO:0000256" key="1">
    <source>
        <dbReference type="SAM" id="SignalP"/>
    </source>
</evidence>
<reference evidence="2 3" key="1">
    <citation type="submission" date="2019-07" db="EMBL/GenBank/DDBJ databases">
        <title>Genome sequencing for Ferrovibrio sp. K5.</title>
        <authorList>
            <person name="Park S.-J."/>
        </authorList>
    </citation>
    <scope>NUCLEOTIDE SEQUENCE [LARGE SCALE GENOMIC DNA]</scope>
    <source>
        <strain evidence="2 3">K5</strain>
    </source>
</reference>
<dbReference type="PROSITE" id="PS51257">
    <property type="entry name" value="PROKAR_LIPOPROTEIN"/>
    <property type="match status" value="1"/>
</dbReference>
<gene>
    <name evidence="2" type="ORF">FNB15_02185</name>
</gene>
<sequence>MRYQRLPALGAALFALGLLSGCFEAKETAPEQRHSSLSNFQQFIQKTGGLKSLNTFQKRRPEINSEESIGVIYDGARTQGEVMRFRDKQLAKEMLPALKAVRQRLGESENCTLRGYFIACGEEKFVDVFKKWE</sequence>
<evidence type="ECO:0000313" key="2">
    <source>
        <dbReference type="EMBL" id="QDO96161.1"/>
    </source>
</evidence>
<dbReference type="EMBL" id="CP041636">
    <property type="protein sequence ID" value="QDO96161.1"/>
    <property type="molecule type" value="Genomic_DNA"/>
</dbReference>
<dbReference type="AlphaFoldDB" id="A0A516GXA6"/>
<dbReference type="RefSeq" id="WP_144067142.1">
    <property type="nucleotide sequence ID" value="NZ_CP041636.1"/>
</dbReference>
<name>A0A516GXA6_9PROT</name>
<dbReference type="Proteomes" id="UP000317496">
    <property type="component" value="Chromosome"/>
</dbReference>
<dbReference type="KEGG" id="fer:FNB15_02185"/>
<accession>A0A516GXA6</accession>
<evidence type="ECO:0000313" key="3">
    <source>
        <dbReference type="Proteomes" id="UP000317496"/>
    </source>
</evidence>
<organism evidence="2 3">
    <name type="scientific">Ferrovibrio terrae</name>
    <dbReference type="NCBI Taxonomy" id="2594003"/>
    <lineage>
        <taxon>Bacteria</taxon>
        <taxon>Pseudomonadati</taxon>
        <taxon>Pseudomonadota</taxon>
        <taxon>Alphaproteobacteria</taxon>
        <taxon>Rhodospirillales</taxon>
        <taxon>Rhodospirillaceae</taxon>
        <taxon>Ferrovibrio</taxon>
    </lineage>
</organism>
<feature type="chain" id="PRO_5022235926" evidence="1">
    <location>
        <begin position="26"/>
        <end position="133"/>
    </location>
</feature>
<feature type="signal peptide" evidence="1">
    <location>
        <begin position="1"/>
        <end position="25"/>
    </location>
</feature>
<keyword evidence="1" id="KW-0732">Signal</keyword>
<keyword evidence="3" id="KW-1185">Reference proteome</keyword>
<protein>
    <submittedName>
        <fullName evidence="2">Uncharacterized protein</fullName>
    </submittedName>
</protein>
<proteinExistence type="predicted"/>